<dbReference type="EMBL" id="LJZO01000055">
    <property type="protein sequence ID" value="ROV89793.1"/>
    <property type="molecule type" value="Genomic_DNA"/>
</dbReference>
<evidence type="ECO:0000313" key="2">
    <source>
        <dbReference type="Proteomes" id="UP000284375"/>
    </source>
</evidence>
<evidence type="ECO:0000313" key="1">
    <source>
        <dbReference type="EMBL" id="ROV89793.1"/>
    </source>
</evidence>
<organism evidence="1 2">
    <name type="scientific">Cytospora chrysosperma</name>
    <name type="common">Cytospora canker fungus</name>
    <name type="synonym">Sphaeria chrysosperma</name>
    <dbReference type="NCBI Taxonomy" id="252740"/>
    <lineage>
        <taxon>Eukaryota</taxon>
        <taxon>Fungi</taxon>
        <taxon>Dikarya</taxon>
        <taxon>Ascomycota</taxon>
        <taxon>Pezizomycotina</taxon>
        <taxon>Sordariomycetes</taxon>
        <taxon>Sordariomycetidae</taxon>
        <taxon>Diaporthales</taxon>
        <taxon>Cytosporaceae</taxon>
        <taxon>Cytospora</taxon>
    </lineage>
</organism>
<proteinExistence type="predicted"/>
<comment type="caution">
    <text evidence="1">The sequence shown here is derived from an EMBL/GenBank/DDBJ whole genome shotgun (WGS) entry which is preliminary data.</text>
</comment>
<protein>
    <submittedName>
        <fullName evidence="1">Uncharacterized protein</fullName>
    </submittedName>
</protein>
<dbReference type="AlphaFoldDB" id="A0A423VFV2"/>
<name>A0A423VFV2_CYTCH</name>
<keyword evidence="2" id="KW-1185">Reference proteome</keyword>
<dbReference type="Proteomes" id="UP000284375">
    <property type="component" value="Unassembled WGS sequence"/>
</dbReference>
<gene>
    <name evidence="1" type="ORF">VSDG_08604</name>
</gene>
<reference evidence="1 2" key="1">
    <citation type="submission" date="2015-09" db="EMBL/GenBank/DDBJ databases">
        <title>Host preference determinants of Valsa canker pathogens revealed by comparative genomics.</title>
        <authorList>
            <person name="Yin Z."/>
            <person name="Huang L."/>
        </authorList>
    </citation>
    <scope>NUCLEOTIDE SEQUENCE [LARGE SCALE GENOMIC DNA]</scope>
    <source>
        <strain evidence="1 2">YSFL</strain>
    </source>
</reference>
<accession>A0A423VFV2</accession>
<sequence>MPRPDGKLRSRFAFDRFIPSCFRGLVKRLRPLPLGDQTSVPEPFDPFSPIHDAPRQVNLPNVLDQDVMIPRLVGSVRNVELLPETCVVHGFDDLEHTPWALFFGFCEACKQCIMSGNAGLIDTLEWFNMASRAQLEQSPDDFPAICYVVLGVLEPC</sequence>